<accession>A0A085JKL6</accession>
<feature type="signal peptide" evidence="5">
    <location>
        <begin position="1"/>
        <end position="26"/>
    </location>
</feature>
<keyword evidence="5" id="KW-0732">Signal</keyword>
<evidence type="ECO:0000256" key="4">
    <source>
        <dbReference type="ARBA" id="ARBA00022807"/>
    </source>
</evidence>
<evidence type="ECO:0000313" key="8">
    <source>
        <dbReference type="Proteomes" id="UP000028602"/>
    </source>
</evidence>
<feature type="domain" description="NlpC/P60" evidence="6">
    <location>
        <begin position="114"/>
        <end position="241"/>
    </location>
</feature>
<comment type="caution">
    <text evidence="7">The sequence shown here is derived from an EMBL/GenBank/DDBJ whole genome shotgun (WGS) entry which is preliminary data.</text>
</comment>
<comment type="similarity">
    <text evidence="1">Belongs to the peptidase C40 family.</text>
</comment>
<gene>
    <name evidence="7" type="ORF">GTPT_0951</name>
</gene>
<evidence type="ECO:0000256" key="5">
    <source>
        <dbReference type="SAM" id="SignalP"/>
    </source>
</evidence>
<dbReference type="Proteomes" id="UP000028602">
    <property type="component" value="Unassembled WGS sequence"/>
</dbReference>
<evidence type="ECO:0000256" key="1">
    <source>
        <dbReference type="ARBA" id="ARBA00007074"/>
    </source>
</evidence>
<dbReference type="Pfam" id="PF00877">
    <property type="entry name" value="NLPC_P60"/>
    <property type="match status" value="1"/>
</dbReference>
<proteinExistence type="inferred from homology"/>
<dbReference type="OrthoDB" id="9807055at2"/>
<dbReference type="RefSeq" id="WP_029990536.1">
    <property type="nucleotide sequence ID" value="NZ_ATMJ01000027.1"/>
</dbReference>
<dbReference type="PROSITE" id="PS51935">
    <property type="entry name" value="NLPC_P60"/>
    <property type="match status" value="1"/>
</dbReference>
<dbReference type="SUPFAM" id="SSF54001">
    <property type="entry name" value="Cysteine proteinases"/>
    <property type="match status" value="1"/>
</dbReference>
<keyword evidence="2" id="KW-0645">Protease</keyword>
<name>A0A085JKL6_9GAMM</name>
<evidence type="ECO:0000313" key="7">
    <source>
        <dbReference type="EMBL" id="KFD21012.1"/>
    </source>
</evidence>
<evidence type="ECO:0000256" key="2">
    <source>
        <dbReference type="ARBA" id="ARBA00022670"/>
    </source>
</evidence>
<dbReference type="GO" id="GO:0008234">
    <property type="term" value="F:cysteine-type peptidase activity"/>
    <property type="evidence" value="ECO:0007669"/>
    <property type="project" value="UniProtKB-KW"/>
</dbReference>
<evidence type="ECO:0000259" key="6">
    <source>
        <dbReference type="PROSITE" id="PS51935"/>
    </source>
</evidence>
<evidence type="ECO:0000256" key="3">
    <source>
        <dbReference type="ARBA" id="ARBA00022801"/>
    </source>
</evidence>
<dbReference type="PANTHER" id="PTHR47053:SF1">
    <property type="entry name" value="MUREIN DD-ENDOPEPTIDASE MEPH-RELATED"/>
    <property type="match status" value="1"/>
</dbReference>
<keyword evidence="8" id="KW-1185">Reference proteome</keyword>
<dbReference type="eggNOG" id="COG0791">
    <property type="taxonomic scope" value="Bacteria"/>
</dbReference>
<dbReference type="InterPro" id="IPR038765">
    <property type="entry name" value="Papain-like_cys_pep_sf"/>
</dbReference>
<reference evidence="7 8" key="1">
    <citation type="submission" date="2014-05" db="EMBL/GenBank/DDBJ databases">
        <title>ATOL: Assembling a taxonomically balanced genome-scale reconstruction of the evolutionary history of the Enterobacteriaceae.</title>
        <authorList>
            <person name="Plunkett G.III."/>
            <person name="Neeno-Eckwall E.C."/>
            <person name="Glasner J.D."/>
            <person name="Perna N.T."/>
        </authorList>
    </citation>
    <scope>NUCLEOTIDE SEQUENCE [LARGE SCALE GENOMIC DNA]</scope>
    <source>
        <strain evidence="7 8">ATCC 33301</strain>
    </source>
</reference>
<dbReference type="Gene3D" id="3.90.1720.10">
    <property type="entry name" value="endopeptidase domain like (from Nostoc punctiforme)"/>
    <property type="match status" value="1"/>
</dbReference>
<dbReference type="PANTHER" id="PTHR47053">
    <property type="entry name" value="MUREIN DD-ENDOPEPTIDASE MEPH-RELATED"/>
    <property type="match status" value="1"/>
</dbReference>
<keyword evidence="3 7" id="KW-0378">Hydrolase</keyword>
<dbReference type="AlphaFoldDB" id="A0A085JKL6"/>
<feature type="chain" id="PRO_5001793737" evidence="5">
    <location>
        <begin position="27"/>
        <end position="248"/>
    </location>
</feature>
<dbReference type="InterPro" id="IPR000064">
    <property type="entry name" value="NLP_P60_dom"/>
</dbReference>
<dbReference type="GO" id="GO:0006508">
    <property type="term" value="P:proteolysis"/>
    <property type="evidence" value="ECO:0007669"/>
    <property type="project" value="UniProtKB-KW"/>
</dbReference>
<dbReference type="InterPro" id="IPR051202">
    <property type="entry name" value="Peptidase_C40"/>
</dbReference>
<sequence length="248" mass="27884">MRMLSARAWLLMVVLSAVLLPPQGEAAKPADSGARAAKMERERNRQRLWRQAAMSAGMAATSASGHSLALRQKKQRQATLALLRRGIIPGDTGLGWAPLATDELLRETGSPQLLSALEKVLDTLDTQIGRPYRWGGQTPGQGFDCSGLVWFAFRDYVNWPIPRTARALFADTRMAAVFTTELRRGDLVFFYIHRRDVPDHVGVYLGNHQFIEAPRTGLSIRISQLDQPFWQQHYAGARRVLTERNLRH</sequence>
<organism evidence="7 8">
    <name type="scientific">Tatumella ptyseos ATCC 33301</name>
    <dbReference type="NCBI Taxonomy" id="1005995"/>
    <lineage>
        <taxon>Bacteria</taxon>
        <taxon>Pseudomonadati</taxon>
        <taxon>Pseudomonadota</taxon>
        <taxon>Gammaproteobacteria</taxon>
        <taxon>Enterobacterales</taxon>
        <taxon>Erwiniaceae</taxon>
        <taxon>Tatumella</taxon>
    </lineage>
</organism>
<keyword evidence="4" id="KW-0788">Thiol protease</keyword>
<protein>
    <submittedName>
        <fullName evidence="7">Cell wall-associated hydrolase</fullName>
    </submittedName>
</protein>
<dbReference type="EMBL" id="JMPR01000018">
    <property type="protein sequence ID" value="KFD21012.1"/>
    <property type="molecule type" value="Genomic_DNA"/>
</dbReference>